<evidence type="ECO:0000313" key="16">
    <source>
        <dbReference type="EMBL" id="NDV32614.1"/>
    </source>
</evidence>
<evidence type="ECO:0000259" key="15">
    <source>
        <dbReference type="Pfam" id="PF22700"/>
    </source>
</evidence>
<evidence type="ECO:0000259" key="14">
    <source>
        <dbReference type="Pfam" id="PF18376"/>
    </source>
</evidence>
<evidence type="ECO:0000256" key="12">
    <source>
        <dbReference type="PIRNR" id="PIRNR015950"/>
    </source>
</evidence>
<evidence type="ECO:0000256" key="11">
    <source>
        <dbReference type="ARBA" id="ARBA00023239"/>
    </source>
</evidence>
<keyword evidence="5 12" id="KW-0067">ATP-binding</keyword>
<accession>A0A6B2L6M2</accession>
<dbReference type="EC" id="4.1.1.33" evidence="2 12"/>
<dbReference type="InterPro" id="IPR014721">
    <property type="entry name" value="Ribsml_uS5_D2-typ_fold_subgr"/>
</dbReference>
<dbReference type="GO" id="GO:0004163">
    <property type="term" value="F:diphosphomevalonate decarboxylase activity"/>
    <property type="evidence" value="ECO:0007669"/>
    <property type="project" value="UniProtKB-UniRule"/>
</dbReference>
<evidence type="ECO:0000256" key="3">
    <source>
        <dbReference type="ARBA" id="ARBA00022516"/>
    </source>
</evidence>
<keyword evidence="3 13" id="KW-0444">Lipid biosynthesis</keyword>
<dbReference type="PANTHER" id="PTHR10977:SF3">
    <property type="entry name" value="DIPHOSPHOMEVALONATE DECARBOXYLASE"/>
    <property type="match status" value="1"/>
</dbReference>
<sequence>MPIHSSLSGTLDQAHLRTVTSIIADESFDRDRFWLNGEEDDVNAKRIQQCLKEIRARIKDIKLPNGTLAPAQKLKSLKIHICSENNFPTASGLASSAAGFACLAFALSKLFRIQEQYEGEVSTIARMGSGSACRSIYGGFVKWEVGERADGKDSVAVQVAPEGHWPLKVLILVASQKKKETSSTSGMETTVNTSDLIQYRKTNVVPERMKKMEKAIKERDFETFAVETIKDSNQFHAVCLDTYPPIFYLNEISKKVIALITKYNSLHKNLRVAYTFDAGPNAVLYIQPEHYEEVLNLVNYHFPLSHNKKQVTLSNELKNLIEPCPDLLANIIATNIGPGPQVLSSSESLFDSNLLPKKLKTKSKL</sequence>
<dbReference type="FunFam" id="3.30.70.890:FF:000005">
    <property type="entry name" value="Diphosphomevalonate decarboxylase"/>
    <property type="match status" value="1"/>
</dbReference>
<name>A0A6B2L6M2_9EUKA</name>
<dbReference type="InterPro" id="IPR029765">
    <property type="entry name" value="Mev_diP_decarb"/>
</dbReference>
<comment type="catalytic activity">
    <reaction evidence="12 13">
        <text>(R)-5-diphosphomevalonate + ATP = isopentenyl diphosphate + ADP + phosphate + CO2</text>
        <dbReference type="Rhea" id="RHEA:23732"/>
        <dbReference type="ChEBI" id="CHEBI:16526"/>
        <dbReference type="ChEBI" id="CHEBI:30616"/>
        <dbReference type="ChEBI" id="CHEBI:43474"/>
        <dbReference type="ChEBI" id="CHEBI:57557"/>
        <dbReference type="ChEBI" id="CHEBI:128769"/>
        <dbReference type="ChEBI" id="CHEBI:456216"/>
        <dbReference type="EC" id="4.1.1.33"/>
    </reaction>
</comment>
<dbReference type="InterPro" id="IPR053859">
    <property type="entry name" value="MVD-like_N"/>
</dbReference>
<evidence type="ECO:0000256" key="4">
    <source>
        <dbReference type="ARBA" id="ARBA00022741"/>
    </source>
</evidence>
<keyword evidence="11 12" id="KW-0456">Lyase</keyword>
<evidence type="ECO:0000256" key="6">
    <source>
        <dbReference type="ARBA" id="ARBA00022955"/>
    </source>
</evidence>
<dbReference type="Pfam" id="PF22700">
    <property type="entry name" value="MVD-like_N"/>
    <property type="match status" value="1"/>
</dbReference>
<feature type="domain" description="Mvd1 C-terminal" evidence="14">
    <location>
        <begin position="169"/>
        <end position="343"/>
    </location>
</feature>
<evidence type="ECO:0000256" key="8">
    <source>
        <dbReference type="ARBA" id="ARBA00023098"/>
    </source>
</evidence>
<comment type="pathway">
    <text evidence="13">Steroid biosynthesis; cholesterol biosynthesis.</text>
</comment>
<keyword evidence="13" id="KW-0153">Cholesterol metabolism</keyword>
<keyword evidence="13" id="KW-0152">Cholesterol biosynthesis</keyword>
<keyword evidence="10 13" id="KW-0753">Steroid metabolism</keyword>
<dbReference type="NCBIfam" id="TIGR01240">
    <property type="entry name" value="mevDPdecarb"/>
    <property type="match status" value="1"/>
</dbReference>
<comment type="function">
    <text evidence="13">Catalyzes the ATP dependent decarboxylation of (R)-5-diphosphomevalonate to form isopentenyl diphosphate (IPP). Functions in the mevalonate (MVA) pathway leading to isopentenyl diphosphate (IPP), a key precursor for the biosynthesis of isoprenoids and sterol synthesis.</text>
</comment>
<dbReference type="GO" id="GO:0006695">
    <property type="term" value="P:cholesterol biosynthetic process"/>
    <property type="evidence" value="ECO:0007669"/>
    <property type="project" value="UniProtKB-UniPathway"/>
</dbReference>
<dbReference type="InterPro" id="IPR020568">
    <property type="entry name" value="Ribosomal_Su5_D2-typ_SF"/>
</dbReference>
<dbReference type="UniPathway" id="UPA00063"/>
<dbReference type="AlphaFoldDB" id="A0A6B2L6M2"/>
<reference evidence="16" key="1">
    <citation type="journal article" date="2020" name="J. Eukaryot. Microbiol.">
        <title>De novo Sequencing, Assembly and Annotation of the Transcriptome for the Free-Living Testate Amoeba Arcella intermedia.</title>
        <authorList>
            <person name="Ribeiro G.M."/>
            <person name="Porfirio-Sousa A.L."/>
            <person name="Maurer-Alcala X.X."/>
            <person name="Katz L.A."/>
            <person name="Lahr D.J.G."/>
        </authorList>
    </citation>
    <scope>NUCLEOTIDE SEQUENCE</scope>
</reference>
<dbReference type="InterPro" id="IPR036554">
    <property type="entry name" value="GHMP_kinase_C_sf"/>
</dbReference>
<protein>
    <recommendedName>
        <fullName evidence="2 12">Diphosphomevalonate decarboxylase</fullName>
        <ecNumber evidence="2 12">4.1.1.33</ecNumber>
    </recommendedName>
</protein>
<dbReference type="PANTHER" id="PTHR10977">
    <property type="entry name" value="DIPHOSPHOMEVALONATE DECARBOXYLASE"/>
    <property type="match status" value="1"/>
</dbReference>
<dbReference type="GO" id="GO:0005829">
    <property type="term" value="C:cytosol"/>
    <property type="evidence" value="ECO:0007669"/>
    <property type="project" value="InterPro"/>
</dbReference>
<evidence type="ECO:0000256" key="13">
    <source>
        <dbReference type="RuleBase" id="RU363086"/>
    </source>
</evidence>
<dbReference type="SUPFAM" id="SSF55060">
    <property type="entry name" value="GHMP Kinase, C-terminal domain"/>
    <property type="match status" value="1"/>
</dbReference>
<comment type="similarity">
    <text evidence="1 12 13">Belongs to the diphosphomevalonate decarboxylase family.</text>
</comment>
<dbReference type="GO" id="GO:0005524">
    <property type="term" value="F:ATP binding"/>
    <property type="evidence" value="ECO:0007669"/>
    <property type="project" value="UniProtKB-UniRule"/>
</dbReference>
<organism evidence="16">
    <name type="scientific">Arcella intermedia</name>
    <dbReference type="NCBI Taxonomy" id="1963864"/>
    <lineage>
        <taxon>Eukaryota</taxon>
        <taxon>Amoebozoa</taxon>
        <taxon>Tubulinea</taxon>
        <taxon>Elardia</taxon>
        <taxon>Arcellinida</taxon>
        <taxon>Sphaerothecina</taxon>
        <taxon>Arcellidae</taxon>
        <taxon>Arcella</taxon>
    </lineage>
</organism>
<evidence type="ECO:0000256" key="10">
    <source>
        <dbReference type="ARBA" id="ARBA00023221"/>
    </source>
</evidence>
<dbReference type="FunFam" id="3.30.230.10:FF:000018">
    <property type="entry name" value="Diphosphomevalonate decarboxylase"/>
    <property type="match status" value="1"/>
</dbReference>
<feature type="domain" description="Diphosphomevalonate decarboxylase-like N-terminal" evidence="15">
    <location>
        <begin position="1"/>
        <end position="156"/>
    </location>
</feature>
<dbReference type="InterPro" id="IPR041431">
    <property type="entry name" value="Mvd1_C"/>
</dbReference>
<keyword evidence="7 13" id="KW-0756">Sterol biosynthesis</keyword>
<dbReference type="Gene3D" id="3.30.230.10">
    <property type="match status" value="1"/>
</dbReference>
<keyword evidence="9 13" id="KW-1207">Sterol metabolism</keyword>
<evidence type="ECO:0000256" key="2">
    <source>
        <dbReference type="ARBA" id="ARBA00012296"/>
    </source>
</evidence>
<evidence type="ECO:0000256" key="9">
    <source>
        <dbReference type="ARBA" id="ARBA00023166"/>
    </source>
</evidence>
<dbReference type="PIRSF" id="PIRSF015950">
    <property type="entry name" value="Mev_P_decrbx"/>
    <property type="match status" value="1"/>
</dbReference>
<keyword evidence="4 12" id="KW-0547">Nucleotide-binding</keyword>
<proteinExistence type="inferred from homology"/>
<evidence type="ECO:0000256" key="5">
    <source>
        <dbReference type="ARBA" id="ARBA00022840"/>
    </source>
</evidence>
<keyword evidence="8 12" id="KW-0443">Lipid metabolism</keyword>
<dbReference type="Pfam" id="PF18376">
    <property type="entry name" value="MDD_C"/>
    <property type="match status" value="1"/>
</dbReference>
<dbReference type="InterPro" id="IPR005935">
    <property type="entry name" value="Mev_decarb"/>
</dbReference>
<evidence type="ECO:0000256" key="7">
    <source>
        <dbReference type="ARBA" id="ARBA00023011"/>
    </source>
</evidence>
<dbReference type="GO" id="GO:0019287">
    <property type="term" value="P:isopentenyl diphosphate biosynthetic process, mevalonate pathway"/>
    <property type="evidence" value="ECO:0007669"/>
    <property type="project" value="UniProtKB-UniRule"/>
</dbReference>
<evidence type="ECO:0000256" key="1">
    <source>
        <dbReference type="ARBA" id="ARBA00008831"/>
    </source>
</evidence>
<dbReference type="EMBL" id="GIBP01003645">
    <property type="protein sequence ID" value="NDV32614.1"/>
    <property type="molecule type" value="Transcribed_RNA"/>
</dbReference>
<dbReference type="Gene3D" id="3.30.70.890">
    <property type="entry name" value="GHMP kinase, C-terminal domain"/>
    <property type="match status" value="1"/>
</dbReference>
<keyword evidence="6 13" id="KW-0752">Steroid biosynthesis</keyword>
<dbReference type="SUPFAM" id="SSF54211">
    <property type="entry name" value="Ribosomal protein S5 domain 2-like"/>
    <property type="match status" value="1"/>
</dbReference>